<dbReference type="EMBL" id="CAFBMH010000072">
    <property type="protein sequence ID" value="CAB4916361.1"/>
    <property type="molecule type" value="Genomic_DNA"/>
</dbReference>
<evidence type="ECO:0000313" key="3">
    <source>
        <dbReference type="EMBL" id="CAB4916361.1"/>
    </source>
</evidence>
<evidence type="ECO:0000313" key="2">
    <source>
        <dbReference type="EMBL" id="CAB4757590.1"/>
    </source>
</evidence>
<dbReference type="SUPFAM" id="SSF53474">
    <property type="entry name" value="alpha/beta-Hydrolases"/>
    <property type="match status" value="1"/>
</dbReference>
<dbReference type="InterPro" id="IPR011051">
    <property type="entry name" value="RmlC_Cupin_sf"/>
</dbReference>
<dbReference type="PANTHER" id="PTHR43433">
    <property type="entry name" value="HYDROLASE, ALPHA/BETA FOLD FAMILY PROTEIN"/>
    <property type="match status" value="1"/>
</dbReference>
<dbReference type="Gene3D" id="3.40.50.1820">
    <property type="entry name" value="alpha/beta hydrolase"/>
    <property type="match status" value="1"/>
</dbReference>
<dbReference type="InterPro" id="IPR000073">
    <property type="entry name" value="AB_hydrolase_1"/>
</dbReference>
<feature type="domain" description="AB hydrolase-1" evidence="1">
    <location>
        <begin position="68"/>
        <end position="131"/>
    </location>
</feature>
<dbReference type="SUPFAM" id="SSF51182">
    <property type="entry name" value="RmlC-like cupins"/>
    <property type="match status" value="1"/>
</dbReference>
<accession>A0A6J7H614</accession>
<sequence length="346" mass="36440">MTLTSSTIRTAGGLAVEVLRGGHGIKLVYLPPASVASVDDPFANALAARFEIFAIVAPDTSDPTQLDHVHSVHDMALIYDDVLGALGLTNVPVVGHGVGGTLAAELAAHAPQRVAKLVLLAPPAPEHGLIRRLYRIGAPTRVIAAESGGSSHGPQFAELATGIASCDIEIVPGAGDTIANQHIDAVIDAIDTHLRGKAPGAHDGLLIKHIEDLPWHEVRVMLVKGVRSVVKNRFVDFGEHRTICHTWYDPGIALAKHSHFSEELIYVLSGGIHIGEVWCPEGTAIVLEPGTYFGPIVAGPDGAYLLESFPGIGVRSGQDRTGFDDLAARLGIEPLPDPPFNPPVAT</sequence>
<dbReference type="InterPro" id="IPR014710">
    <property type="entry name" value="RmlC-like_jellyroll"/>
</dbReference>
<organism evidence="3">
    <name type="scientific">freshwater metagenome</name>
    <dbReference type="NCBI Taxonomy" id="449393"/>
    <lineage>
        <taxon>unclassified sequences</taxon>
        <taxon>metagenomes</taxon>
        <taxon>ecological metagenomes</taxon>
    </lineage>
</organism>
<dbReference type="AlphaFoldDB" id="A0A6J7H614"/>
<gene>
    <name evidence="2" type="ORF">UFOPK2754_02196</name>
    <name evidence="3" type="ORF">UFOPK3543_01838</name>
    <name evidence="4" type="ORF">UFOPK3967_02475</name>
</gene>
<proteinExistence type="predicted"/>
<evidence type="ECO:0000313" key="4">
    <source>
        <dbReference type="EMBL" id="CAB5015619.1"/>
    </source>
</evidence>
<dbReference type="EMBL" id="CAEZYR010000091">
    <property type="protein sequence ID" value="CAB4757590.1"/>
    <property type="molecule type" value="Genomic_DNA"/>
</dbReference>
<reference evidence="3" key="1">
    <citation type="submission" date="2020-05" db="EMBL/GenBank/DDBJ databases">
        <authorList>
            <person name="Chiriac C."/>
            <person name="Salcher M."/>
            <person name="Ghai R."/>
            <person name="Kavagutti S V."/>
        </authorList>
    </citation>
    <scope>NUCLEOTIDE SEQUENCE</scope>
</reference>
<dbReference type="Pfam" id="PF00561">
    <property type="entry name" value="Abhydrolase_1"/>
    <property type="match status" value="1"/>
</dbReference>
<protein>
    <submittedName>
        <fullName evidence="3">Unannotated protein</fullName>
    </submittedName>
</protein>
<dbReference type="InterPro" id="IPR050471">
    <property type="entry name" value="AB_hydrolase"/>
</dbReference>
<evidence type="ECO:0000259" key="1">
    <source>
        <dbReference type="Pfam" id="PF00561"/>
    </source>
</evidence>
<dbReference type="InterPro" id="IPR029058">
    <property type="entry name" value="AB_hydrolase_fold"/>
</dbReference>
<dbReference type="PANTHER" id="PTHR43433:SF5">
    <property type="entry name" value="AB HYDROLASE-1 DOMAIN-CONTAINING PROTEIN"/>
    <property type="match status" value="1"/>
</dbReference>
<dbReference type="EMBL" id="CAFBOS010000192">
    <property type="protein sequence ID" value="CAB5015619.1"/>
    <property type="molecule type" value="Genomic_DNA"/>
</dbReference>
<name>A0A6J7H614_9ZZZZ</name>
<dbReference type="Gene3D" id="2.60.120.10">
    <property type="entry name" value="Jelly Rolls"/>
    <property type="match status" value="1"/>
</dbReference>